<accession>A0ABV7YYH9</accession>
<comment type="caution">
    <text evidence="2">The sequence shown here is derived from an EMBL/GenBank/DDBJ whole genome shotgun (WGS) entry which is preliminary data.</text>
</comment>
<gene>
    <name evidence="2" type="ORF">ACFOOI_15450</name>
</gene>
<dbReference type="InterPro" id="IPR002881">
    <property type="entry name" value="DUF58"/>
</dbReference>
<dbReference type="Proteomes" id="UP001595616">
    <property type="component" value="Unassembled WGS sequence"/>
</dbReference>
<dbReference type="PANTHER" id="PTHR33608:SF6">
    <property type="entry name" value="BLL2464 PROTEIN"/>
    <property type="match status" value="1"/>
</dbReference>
<evidence type="ECO:0000313" key="3">
    <source>
        <dbReference type="Proteomes" id="UP001595616"/>
    </source>
</evidence>
<dbReference type="Gene3D" id="3.40.50.410">
    <property type="entry name" value="von Willebrand factor, type A domain"/>
    <property type="match status" value="1"/>
</dbReference>
<proteinExistence type="predicted"/>
<evidence type="ECO:0000259" key="1">
    <source>
        <dbReference type="PROSITE" id="PS50234"/>
    </source>
</evidence>
<sequence length="286" mass="32918">MREIISKLNKYEIRIRKAVTSHMRGNFSSVFKGTGLEFSDLRTYQYGDDVRAIDWITTAKGHGAYVKIFKEEKEQTVFFMLDVSGSQEVGKEGNLKIDTAKEICGVLCLSAIKEASQVGLYCFSDQKELYLKPETGMKQAYSIISKIFRLVPKSLKTNIEDGISFALNILKRKSVVILISDFLDKNYLHNLKALARKHDLVVIHIYDKREVNLPNLGIVPVFDKETLKTMWINTSSYLFKREMKDVFEENQSFLEKLCKQQKASYIAIESGSDYVSSLIQLFRFRK</sequence>
<dbReference type="RefSeq" id="WP_379838917.1">
    <property type="nucleotide sequence ID" value="NZ_JBHRYQ010000001.1"/>
</dbReference>
<evidence type="ECO:0000313" key="2">
    <source>
        <dbReference type="EMBL" id="MFC3812055.1"/>
    </source>
</evidence>
<reference evidence="3" key="1">
    <citation type="journal article" date="2019" name="Int. J. Syst. Evol. Microbiol.">
        <title>The Global Catalogue of Microorganisms (GCM) 10K type strain sequencing project: providing services to taxonomists for standard genome sequencing and annotation.</title>
        <authorList>
            <consortium name="The Broad Institute Genomics Platform"/>
            <consortium name="The Broad Institute Genome Sequencing Center for Infectious Disease"/>
            <person name="Wu L."/>
            <person name="Ma J."/>
        </authorList>
    </citation>
    <scope>NUCLEOTIDE SEQUENCE [LARGE SCALE GENOMIC DNA]</scope>
    <source>
        <strain evidence="3">CECT 7956</strain>
    </source>
</reference>
<organism evidence="2 3">
    <name type="scientific">Lacihabitans lacunae</name>
    <dbReference type="NCBI Taxonomy" id="1028214"/>
    <lineage>
        <taxon>Bacteria</taxon>
        <taxon>Pseudomonadati</taxon>
        <taxon>Bacteroidota</taxon>
        <taxon>Cytophagia</taxon>
        <taxon>Cytophagales</taxon>
        <taxon>Leadbetterellaceae</taxon>
        <taxon>Lacihabitans</taxon>
    </lineage>
</organism>
<dbReference type="Pfam" id="PF01882">
    <property type="entry name" value="DUF58"/>
    <property type="match status" value="1"/>
</dbReference>
<dbReference type="InterPro" id="IPR002035">
    <property type="entry name" value="VWF_A"/>
</dbReference>
<dbReference type="InterPro" id="IPR036465">
    <property type="entry name" value="vWFA_dom_sf"/>
</dbReference>
<dbReference type="SUPFAM" id="SSF53300">
    <property type="entry name" value="vWA-like"/>
    <property type="match status" value="1"/>
</dbReference>
<keyword evidence="3" id="KW-1185">Reference proteome</keyword>
<dbReference type="EMBL" id="JBHRYQ010000001">
    <property type="protein sequence ID" value="MFC3812055.1"/>
    <property type="molecule type" value="Genomic_DNA"/>
</dbReference>
<dbReference type="CDD" id="cd00198">
    <property type="entry name" value="vWFA"/>
    <property type="match status" value="1"/>
</dbReference>
<name>A0ABV7YYH9_9BACT</name>
<feature type="domain" description="VWFA" evidence="1">
    <location>
        <begin position="76"/>
        <end position="257"/>
    </location>
</feature>
<dbReference type="PROSITE" id="PS50234">
    <property type="entry name" value="VWFA"/>
    <property type="match status" value="1"/>
</dbReference>
<protein>
    <submittedName>
        <fullName evidence="2">DUF58 domain-containing protein</fullName>
    </submittedName>
</protein>
<dbReference type="PANTHER" id="PTHR33608">
    <property type="entry name" value="BLL2464 PROTEIN"/>
    <property type="match status" value="1"/>
</dbReference>